<keyword evidence="1" id="KW-0732">Signal</keyword>
<dbReference type="InterPro" id="IPR036465">
    <property type="entry name" value="vWFA_dom_sf"/>
</dbReference>
<protein>
    <submittedName>
        <fullName evidence="2">DUF1194 domain-containing protein</fullName>
    </submittedName>
</protein>
<dbReference type="EMBL" id="JBEAAL010000014">
    <property type="protein sequence ID" value="MEQ1406813.1"/>
    <property type="molecule type" value="Genomic_DNA"/>
</dbReference>
<evidence type="ECO:0000313" key="2">
    <source>
        <dbReference type="EMBL" id="MEQ1406813.1"/>
    </source>
</evidence>
<dbReference type="InterPro" id="IPR010607">
    <property type="entry name" value="DUF1194"/>
</dbReference>
<dbReference type="Proteomes" id="UP001496627">
    <property type="component" value="Unassembled WGS sequence"/>
</dbReference>
<dbReference type="Gene3D" id="3.40.50.410">
    <property type="entry name" value="von Willebrand factor, type A domain"/>
    <property type="match status" value="1"/>
</dbReference>
<evidence type="ECO:0000313" key="3">
    <source>
        <dbReference type="Proteomes" id="UP001496627"/>
    </source>
</evidence>
<proteinExistence type="predicted"/>
<reference evidence="2 3" key="1">
    <citation type="submission" date="2024-05" db="EMBL/GenBank/DDBJ databases">
        <title>Neorhizobium sp. Rsf11, a plant growth promoting and heavy metal resistant PAH-degrader.</title>
        <authorList>
            <person name="Golubev S.N."/>
            <person name="Muratova A.Y."/>
            <person name="Markelova M.I."/>
        </authorList>
    </citation>
    <scope>NUCLEOTIDE SEQUENCE [LARGE SCALE GENOMIC DNA]</scope>
    <source>
        <strain evidence="2 3">Rsf11</strain>
    </source>
</reference>
<dbReference type="Pfam" id="PF06707">
    <property type="entry name" value="DUF1194"/>
    <property type="match status" value="1"/>
</dbReference>
<name>A0ABV0M4L3_9HYPH</name>
<feature type="chain" id="PRO_5045846200" evidence="1">
    <location>
        <begin position="23"/>
        <end position="260"/>
    </location>
</feature>
<organism evidence="2 3">
    <name type="scientific">Neorhizobium phenanthreniclasticum</name>
    <dbReference type="NCBI Taxonomy" id="3157917"/>
    <lineage>
        <taxon>Bacteria</taxon>
        <taxon>Pseudomonadati</taxon>
        <taxon>Pseudomonadota</taxon>
        <taxon>Alphaproteobacteria</taxon>
        <taxon>Hyphomicrobiales</taxon>
        <taxon>Rhizobiaceae</taxon>
        <taxon>Rhizobium/Agrobacterium group</taxon>
        <taxon>Neorhizobium</taxon>
    </lineage>
</organism>
<sequence length="260" mass="27760">MLTTLAMLMGLSAAAGPMIAQAGGGEVDVELVLAVDTSRSMDYEEVRIQREGYVAALKHREFIDAVKTGLIGKIAISYFEWAGDVVPDSVIDWQVIENEQDAIDFANKLEARPINSQRRTSISAAIVQGATMLVANSYSGTRQVIDVSGDGPNNAGNPVVPARDKAVEAGLIVNGLAIMLRPSGAQGGLDKYYADCVIGGPGSFVLPVHKIEDFAVAVRRKLVMEISSLTPPATVQKTAGTQPATDCLVGERQWQDLFDR</sequence>
<dbReference type="RefSeq" id="WP_037145264.1">
    <property type="nucleotide sequence ID" value="NZ_JBEAAL010000014.1"/>
</dbReference>
<comment type="caution">
    <text evidence="2">The sequence shown here is derived from an EMBL/GenBank/DDBJ whole genome shotgun (WGS) entry which is preliminary data.</text>
</comment>
<evidence type="ECO:0000256" key="1">
    <source>
        <dbReference type="SAM" id="SignalP"/>
    </source>
</evidence>
<accession>A0ABV0M4L3</accession>
<gene>
    <name evidence="2" type="ORF">ABK249_17940</name>
</gene>
<keyword evidence="3" id="KW-1185">Reference proteome</keyword>
<feature type="signal peptide" evidence="1">
    <location>
        <begin position="1"/>
        <end position="22"/>
    </location>
</feature>
<dbReference type="SUPFAM" id="SSF53300">
    <property type="entry name" value="vWA-like"/>
    <property type="match status" value="1"/>
</dbReference>